<dbReference type="Gene3D" id="2.40.100.10">
    <property type="entry name" value="Cyclophilin-like"/>
    <property type="match status" value="1"/>
</dbReference>
<comment type="similarity">
    <text evidence="3">Belongs to the cyclophilin-type PPIase family.</text>
</comment>
<dbReference type="AlphaFoldDB" id="A0A5D0QPU0"/>
<dbReference type="RefSeq" id="WP_066252034.1">
    <property type="nucleotide sequence ID" value="NZ_VSKL01000007.1"/>
</dbReference>
<dbReference type="PROSITE" id="PS51257">
    <property type="entry name" value="PROKAR_LIPOPROTEIN"/>
    <property type="match status" value="1"/>
</dbReference>
<dbReference type="PANTHER" id="PTHR45625:SF4">
    <property type="entry name" value="PEPTIDYLPROLYL ISOMERASE DOMAIN AND WD REPEAT-CONTAINING PROTEIN 1"/>
    <property type="match status" value="1"/>
</dbReference>
<dbReference type="InterPro" id="IPR002130">
    <property type="entry name" value="Cyclophilin-type_PPIase_dom"/>
</dbReference>
<dbReference type="InterPro" id="IPR029000">
    <property type="entry name" value="Cyclophilin-like_dom_sf"/>
</dbReference>
<keyword evidence="1 3" id="KW-0697">Rotamase</keyword>
<dbReference type="OrthoDB" id="9807797at2"/>
<evidence type="ECO:0000313" key="5">
    <source>
        <dbReference type="EMBL" id="TYB70731.1"/>
    </source>
</evidence>
<evidence type="ECO:0000256" key="2">
    <source>
        <dbReference type="ARBA" id="ARBA00023235"/>
    </source>
</evidence>
<feature type="domain" description="PPIase cyclophilin-type" evidence="4">
    <location>
        <begin position="82"/>
        <end position="232"/>
    </location>
</feature>
<comment type="caution">
    <text evidence="5">The sequence shown here is derived from an EMBL/GenBank/DDBJ whole genome shotgun (WGS) entry which is preliminary data.</text>
</comment>
<keyword evidence="2 3" id="KW-0413">Isomerase</keyword>
<organism evidence="5 6">
    <name type="scientific">Bizionia algoritergicola</name>
    <dbReference type="NCBI Taxonomy" id="291187"/>
    <lineage>
        <taxon>Bacteria</taxon>
        <taxon>Pseudomonadati</taxon>
        <taxon>Bacteroidota</taxon>
        <taxon>Flavobacteriia</taxon>
        <taxon>Flavobacteriales</taxon>
        <taxon>Flavobacteriaceae</taxon>
        <taxon>Bizionia</taxon>
    </lineage>
</organism>
<dbReference type="Pfam" id="PF00160">
    <property type="entry name" value="Pro_isomerase"/>
    <property type="match status" value="1"/>
</dbReference>
<reference evidence="5 6" key="1">
    <citation type="submission" date="2019-08" db="EMBL/GenBank/DDBJ databases">
        <title>Genomes of Antarctic Bizionia species.</title>
        <authorList>
            <person name="Bowman J.P."/>
        </authorList>
    </citation>
    <scope>NUCLEOTIDE SEQUENCE [LARGE SCALE GENOMIC DNA]</scope>
    <source>
        <strain evidence="5 6">APA-1</strain>
    </source>
</reference>
<dbReference type="SUPFAM" id="SSF50891">
    <property type="entry name" value="Cyclophilin-like"/>
    <property type="match status" value="1"/>
</dbReference>
<dbReference type="Proteomes" id="UP000324358">
    <property type="component" value="Unassembled WGS sequence"/>
</dbReference>
<sequence>MIRILMLVAFIFFLGCEDKQSKPKEPTPKTTKTVKKPSEKLDSAEIEIPEFPFLTDENAMEFFLEYEKNNPENKVRITTKFGNIDILLFDKIKFHRANFVYLTKRGYFNGTQFYRVIDNFIIQAGNTDDPKIKRKRGDIGRYLLPPDTKRGFKHHRGIVSMPSSEIEDAYKLASPFEFFIVQNKDGAYHLDGDYTIFGEVISGMDVVDEIAAQKTDDGDWPLRNVYIKKVEIIK</sequence>
<dbReference type="PROSITE" id="PS50072">
    <property type="entry name" value="CSA_PPIASE_2"/>
    <property type="match status" value="1"/>
</dbReference>
<dbReference type="CDD" id="cd00317">
    <property type="entry name" value="cyclophilin"/>
    <property type="match status" value="1"/>
</dbReference>
<dbReference type="PANTHER" id="PTHR45625">
    <property type="entry name" value="PEPTIDYL-PROLYL CIS-TRANS ISOMERASE-RELATED"/>
    <property type="match status" value="1"/>
</dbReference>
<dbReference type="InterPro" id="IPR044666">
    <property type="entry name" value="Cyclophilin_A-like"/>
</dbReference>
<keyword evidence="6" id="KW-1185">Reference proteome</keyword>
<gene>
    <name evidence="5" type="ORF">ES675_14570</name>
</gene>
<dbReference type="EC" id="5.2.1.8" evidence="3"/>
<evidence type="ECO:0000313" key="6">
    <source>
        <dbReference type="Proteomes" id="UP000324358"/>
    </source>
</evidence>
<evidence type="ECO:0000256" key="1">
    <source>
        <dbReference type="ARBA" id="ARBA00023110"/>
    </source>
</evidence>
<dbReference type="GO" id="GO:0003755">
    <property type="term" value="F:peptidyl-prolyl cis-trans isomerase activity"/>
    <property type="evidence" value="ECO:0007669"/>
    <property type="project" value="UniProtKB-UniRule"/>
</dbReference>
<dbReference type="PRINTS" id="PR00153">
    <property type="entry name" value="CSAPPISMRASE"/>
</dbReference>
<accession>A0A5D0QPU0</accession>
<comment type="catalytic activity">
    <reaction evidence="3">
        <text>[protein]-peptidylproline (omega=180) = [protein]-peptidylproline (omega=0)</text>
        <dbReference type="Rhea" id="RHEA:16237"/>
        <dbReference type="Rhea" id="RHEA-COMP:10747"/>
        <dbReference type="Rhea" id="RHEA-COMP:10748"/>
        <dbReference type="ChEBI" id="CHEBI:83833"/>
        <dbReference type="ChEBI" id="CHEBI:83834"/>
        <dbReference type="EC" id="5.2.1.8"/>
    </reaction>
</comment>
<evidence type="ECO:0000256" key="3">
    <source>
        <dbReference type="RuleBase" id="RU363019"/>
    </source>
</evidence>
<name>A0A5D0QPU0_9FLAO</name>
<comment type="function">
    <text evidence="3">PPIases accelerate the folding of proteins. It catalyzes the cis-trans isomerization of proline imidic peptide bonds in oligopeptides.</text>
</comment>
<dbReference type="EMBL" id="VSKL01000007">
    <property type="protein sequence ID" value="TYB70731.1"/>
    <property type="molecule type" value="Genomic_DNA"/>
</dbReference>
<protein>
    <recommendedName>
        <fullName evidence="3">Peptidyl-prolyl cis-trans isomerase</fullName>
        <shortName evidence="3">PPIase</shortName>
        <ecNumber evidence="3">5.2.1.8</ecNumber>
    </recommendedName>
</protein>
<proteinExistence type="inferred from homology"/>
<evidence type="ECO:0000259" key="4">
    <source>
        <dbReference type="PROSITE" id="PS50072"/>
    </source>
</evidence>